<comment type="caution">
    <text evidence="1">The sequence shown here is derived from an EMBL/GenBank/DDBJ whole genome shotgun (WGS) entry which is preliminary data.</text>
</comment>
<evidence type="ECO:0000313" key="2">
    <source>
        <dbReference type="Proteomes" id="UP000219329"/>
    </source>
</evidence>
<accession>A0A2A5W6S2</accession>
<dbReference type="Pfam" id="PF06980">
    <property type="entry name" value="DUF1302"/>
    <property type="match status" value="1"/>
</dbReference>
<organism evidence="1 2">
    <name type="scientific">OM182 bacterium MED-G28</name>
    <dbReference type="NCBI Taxonomy" id="1986256"/>
    <lineage>
        <taxon>Bacteria</taxon>
        <taxon>Pseudomonadati</taxon>
        <taxon>Pseudomonadota</taxon>
        <taxon>Gammaproteobacteria</taxon>
        <taxon>OMG group</taxon>
        <taxon>OM182 clade</taxon>
    </lineage>
</organism>
<dbReference type="Proteomes" id="UP000219329">
    <property type="component" value="Unassembled WGS sequence"/>
</dbReference>
<dbReference type="EMBL" id="NTJZ01000021">
    <property type="protein sequence ID" value="PDH32170.1"/>
    <property type="molecule type" value="Genomic_DNA"/>
</dbReference>
<dbReference type="InterPro" id="IPR010727">
    <property type="entry name" value="DUF1302"/>
</dbReference>
<gene>
    <name evidence="1" type="ORF">CNF02_12820</name>
</gene>
<evidence type="ECO:0008006" key="3">
    <source>
        <dbReference type="Google" id="ProtNLM"/>
    </source>
</evidence>
<protein>
    <recommendedName>
        <fullName evidence="3">DUF1302 domain-containing protein</fullName>
    </recommendedName>
</protein>
<proteinExistence type="predicted"/>
<dbReference type="SUPFAM" id="SSF56935">
    <property type="entry name" value="Porins"/>
    <property type="match status" value="1"/>
</dbReference>
<reference evidence="1 2" key="1">
    <citation type="submission" date="2017-08" db="EMBL/GenBank/DDBJ databases">
        <title>Fine stratification of microbial communities through a metagenomic profile of the photic zone.</title>
        <authorList>
            <person name="Haro-Moreno J.M."/>
            <person name="Lopez-Perez M."/>
            <person name="De La Torre J."/>
            <person name="Picazo A."/>
            <person name="Camacho A."/>
            <person name="Rodriguez-Valera F."/>
        </authorList>
    </citation>
    <scope>NUCLEOTIDE SEQUENCE [LARGE SCALE GENOMIC DNA]</scope>
    <source>
        <strain evidence="1">MED-G28</strain>
    </source>
</reference>
<evidence type="ECO:0000313" key="1">
    <source>
        <dbReference type="EMBL" id="PDH32170.1"/>
    </source>
</evidence>
<sequence>MFVAPIAYSQQNEQLNLEDEAILSDEIIFDDNLFDNVFDEQPNDGPDSWLEGFTFSVSQQFYGQVNNHSVEPLPGFSFPRQAEMENNRLGINIRYQNGFAPGWLIQASGQTRTYWKHDYEHEANNKNIDAEYRINEFFLQRSFDQHSIKFGRQTVVWGETVGNSVLDVINHFEFRDLTIIDIEDARLNQWMVVWDYFGAGSNWSSFVNLYPEFNPASVRGSPFFFEPEFNLTDYKRDGEALAEVGTQWRKSFDRSDISFMAAYLYENQLRYEDPVSAIGDAVAKKNDFLLLGFSANRAIGRLLLNFDLAFSHNVLADSFNFPGTTALSSPLDLKKDQIGTSFGFEWAVDNEQSLSLGIQAQKMLDEDEGLLPGQQLFNQGVFGSWLVRYSNILLNSDLTLSSTLQGDLNGDSLLALLGVNYTINDNWAVDAQIISINATSDSPLVFFDEDLRVGMTITYSY</sequence>
<dbReference type="AlphaFoldDB" id="A0A2A5W6S2"/>
<name>A0A2A5W6S2_9GAMM</name>